<reference evidence="1" key="1">
    <citation type="submission" date="2022-10" db="EMBL/GenBank/DDBJ databases">
        <title>Culturing micro-colonial fungi from biological soil crusts in the Mojave desert and describing Neophaeococcomyces mojavensis, and introducing the new genera and species Taxawa tesnikishii.</title>
        <authorList>
            <person name="Kurbessoian T."/>
            <person name="Stajich J.E."/>
        </authorList>
    </citation>
    <scope>NUCLEOTIDE SEQUENCE</scope>
    <source>
        <strain evidence="1">JES_112</strain>
    </source>
</reference>
<evidence type="ECO:0000313" key="2">
    <source>
        <dbReference type="Proteomes" id="UP001172386"/>
    </source>
</evidence>
<protein>
    <submittedName>
        <fullName evidence="1">Uncharacterized protein</fullName>
    </submittedName>
</protein>
<proteinExistence type="predicted"/>
<name>A0ACC3AK69_9EURO</name>
<dbReference type="EMBL" id="JAPDRQ010000003">
    <property type="protein sequence ID" value="KAJ9664340.1"/>
    <property type="molecule type" value="Genomic_DNA"/>
</dbReference>
<sequence>METTPPKLSLPSISSLIQDVDRQAENASTKSPTSDQERRISAGSQPTSPDRLSTAGSPRSGLPPTPPLPGTSSFNFGPRPGSVTGSPSINVSSQNGYFGTSPASTNPELYAQQRSAYPPLPETNHWTTSGSPISTRRASDEILSSHQNTNGTQQPSYPDPTVTTTPVLGLAQQRPLPANFPGPINSPGQTLPPIDPQMAATPYQHHHHSYPVASPPGYPQSTDRYQCPTCQKAFSRPSSLKIHTYSHTGEKPFKCKYEGCGKYFSVRSNMKRHEKGCHGADTSSAGGNSPQAS</sequence>
<dbReference type="Proteomes" id="UP001172386">
    <property type="component" value="Unassembled WGS sequence"/>
</dbReference>
<keyword evidence="2" id="KW-1185">Reference proteome</keyword>
<accession>A0ACC3AK69</accession>
<gene>
    <name evidence="1" type="ORF">H2198_000269</name>
</gene>
<evidence type="ECO:0000313" key="1">
    <source>
        <dbReference type="EMBL" id="KAJ9664340.1"/>
    </source>
</evidence>
<comment type="caution">
    <text evidence="1">The sequence shown here is derived from an EMBL/GenBank/DDBJ whole genome shotgun (WGS) entry which is preliminary data.</text>
</comment>
<organism evidence="1 2">
    <name type="scientific">Neophaeococcomyces mojaviensis</name>
    <dbReference type="NCBI Taxonomy" id="3383035"/>
    <lineage>
        <taxon>Eukaryota</taxon>
        <taxon>Fungi</taxon>
        <taxon>Dikarya</taxon>
        <taxon>Ascomycota</taxon>
        <taxon>Pezizomycotina</taxon>
        <taxon>Eurotiomycetes</taxon>
        <taxon>Chaetothyriomycetidae</taxon>
        <taxon>Chaetothyriales</taxon>
        <taxon>Chaetothyriales incertae sedis</taxon>
        <taxon>Neophaeococcomyces</taxon>
    </lineage>
</organism>